<dbReference type="Gene3D" id="2.60.40.10">
    <property type="entry name" value="Immunoglobulins"/>
    <property type="match status" value="2"/>
</dbReference>
<dbReference type="RefSeq" id="WP_183305183.1">
    <property type="nucleotide sequence ID" value="NZ_JACIEP010000001.1"/>
</dbReference>
<comment type="caution">
    <text evidence="3">The sequence shown here is derived from an EMBL/GenBank/DDBJ whole genome shotgun (WGS) entry which is preliminary data.</text>
</comment>
<feature type="signal peptide" evidence="1">
    <location>
        <begin position="1"/>
        <end position="24"/>
    </location>
</feature>
<proteinExistence type="predicted"/>
<gene>
    <name evidence="3" type="ORF">GGR21_000105</name>
</gene>
<dbReference type="AlphaFoldDB" id="A0A840CE61"/>
<organism evidence="3 4">
    <name type="scientific">Dysgonomonas hofstadii</name>
    <dbReference type="NCBI Taxonomy" id="637886"/>
    <lineage>
        <taxon>Bacteria</taxon>
        <taxon>Pseudomonadati</taxon>
        <taxon>Bacteroidota</taxon>
        <taxon>Bacteroidia</taxon>
        <taxon>Bacteroidales</taxon>
        <taxon>Dysgonomonadaceae</taxon>
        <taxon>Dysgonomonas</taxon>
    </lineage>
</organism>
<evidence type="ECO:0000259" key="2">
    <source>
        <dbReference type="Pfam" id="PF13004"/>
    </source>
</evidence>
<dbReference type="InterPro" id="IPR013783">
    <property type="entry name" value="Ig-like_fold"/>
</dbReference>
<evidence type="ECO:0000313" key="4">
    <source>
        <dbReference type="Proteomes" id="UP000555103"/>
    </source>
</evidence>
<keyword evidence="4" id="KW-1185">Reference proteome</keyword>
<sequence>MKTNKYSIILILILGSLFSCNSYDDPTLDQNEFIGNPVFEVSEEKLDLDLNATTTQIDVTTNTVWWTIQSSQSWVTVTSDTLYGNANVKIEILENTTADTRVADLTLKSGTNGPEKTIVVTQKGLPSHIDISTSNITTTGYGGTYEVDITSNATWTVNVNKLAEPNTDWITVSPMSGQGDGKIVITIIKNVSNVDNLNAIVTVSVADEMKEISVEQNGSASCDAPDNTTTLYFNEFFPCEDAPVGSTWTLTDPRDDKEYRVRLMADGNIWMIDDLRFSGDTGAQKANLESVTGFDGNGHATLGNYFPNYYGDVTNMRQYSYIPAERGYFYGWQTVIQSAYARNAGGYSTNLVLEPEYQGIAPDGWQVPSIGQFEELYAKIGFSGFMNDWEAVLGGNMNYGQSAAANWGVNSYGSYWTITQKVRDIGAPASADNNTILVWRVNSGSSDCATAESPRNYGNIVRLLKKKSN</sequence>
<keyword evidence="1" id="KW-0732">Signal</keyword>
<accession>A0A840CE61</accession>
<protein>
    <submittedName>
        <fullName evidence="3">Uncharacterized protein (TIGR02145 family)</fullName>
    </submittedName>
</protein>
<name>A0A840CE61_9BACT</name>
<dbReference type="CDD" id="cd14948">
    <property type="entry name" value="BACON"/>
    <property type="match status" value="2"/>
</dbReference>
<reference evidence="3 4" key="1">
    <citation type="submission" date="2020-08" db="EMBL/GenBank/DDBJ databases">
        <title>Genomic Encyclopedia of Type Strains, Phase IV (KMG-IV): sequencing the most valuable type-strain genomes for metagenomic binning, comparative biology and taxonomic classification.</title>
        <authorList>
            <person name="Goeker M."/>
        </authorList>
    </citation>
    <scope>NUCLEOTIDE SEQUENCE [LARGE SCALE GENOMIC DNA]</scope>
    <source>
        <strain evidence="3 4">DSM 104969</strain>
    </source>
</reference>
<dbReference type="Proteomes" id="UP000555103">
    <property type="component" value="Unassembled WGS sequence"/>
</dbReference>
<evidence type="ECO:0000256" key="1">
    <source>
        <dbReference type="SAM" id="SignalP"/>
    </source>
</evidence>
<feature type="chain" id="PRO_5032482799" evidence="1">
    <location>
        <begin position="25"/>
        <end position="469"/>
    </location>
</feature>
<dbReference type="InterPro" id="IPR024361">
    <property type="entry name" value="BACON"/>
</dbReference>
<dbReference type="Pfam" id="PF13004">
    <property type="entry name" value="BACON"/>
    <property type="match status" value="2"/>
</dbReference>
<evidence type="ECO:0000313" key="3">
    <source>
        <dbReference type="EMBL" id="MBB4034220.1"/>
    </source>
</evidence>
<dbReference type="EMBL" id="JACIEP010000001">
    <property type="protein sequence ID" value="MBB4034220.1"/>
    <property type="molecule type" value="Genomic_DNA"/>
</dbReference>
<feature type="domain" description="BACON" evidence="2">
    <location>
        <begin position="65"/>
        <end position="123"/>
    </location>
</feature>
<feature type="domain" description="BACON" evidence="2">
    <location>
        <begin position="163"/>
        <end position="217"/>
    </location>
</feature>
<dbReference type="PROSITE" id="PS51257">
    <property type="entry name" value="PROKAR_LIPOPROTEIN"/>
    <property type="match status" value="1"/>
</dbReference>